<reference evidence="3" key="1">
    <citation type="journal article" date="2019" name="Curr. Biol.">
        <title>Genome Sequence of Striga asiatica Provides Insight into the Evolution of Plant Parasitism.</title>
        <authorList>
            <person name="Yoshida S."/>
            <person name="Kim S."/>
            <person name="Wafula E.K."/>
            <person name="Tanskanen J."/>
            <person name="Kim Y.M."/>
            <person name="Honaas L."/>
            <person name="Yang Z."/>
            <person name="Spallek T."/>
            <person name="Conn C.E."/>
            <person name="Ichihashi Y."/>
            <person name="Cheong K."/>
            <person name="Cui S."/>
            <person name="Der J.P."/>
            <person name="Gundlach H."/>
            <person name="Jiao Y."/>
            <person name="Hori C."/>
            <person name="Ishida J.K."/>
            <person name="Kasahara H."/>
            <person name="Kiba T."/>
            <person name="Kim M.S."/>
            <person name="Koo N."/>
            <person name="Laohavisit A."/>
            <person name="Lee Y.H."/>
            <person name="Lumba S."/>
            <person name="McCourt P."/>
            <person name="Mortimer J.C."/>
            <person name="Mutuku J.M."/>
            <person name="Nomura T."/>
            <person name="Sasaki-Sekimoto Y."/>
            <person name="Seto Y."/>
            <person name="Wang Y."/>
            <person name="Wakatake T."/>
            <person name="Sakakibara H."/>
            <person name="Demura T."/>
            <person name="Yamaguchi S."/>
            <person name="Yoneyama K."/>
            <person name="Manabe R.I."/>
            <person name="Nelson D.C."/>
            <person name="Schulman A.H."/>
            <person name="Timko M.P."/>
            <person name="dePamphilis C.W."/>
            <person name="Choi D."/>
            <person name="Shirasu K."/>
        </authorList>
    </citation>
    <scope>NUCLEOTIDE SEQUENCE [LARGE SCALE GENOMIC DNA]</scope>
    <source>
        <strain evidence="3">cv. UVA1</strain>
    </source>
</reference>
<proteinExistence type="predicted"/>
<dbReference type="Proteomes" id="UP000325081">
    <property type="component" value="Unassembled WGS sequence"/>
</dbReference>
<dbReference type="GO" id="GO:0005840">
    <property type="term" value="C:ribosome"/>
    <property type="evidence" value="ECO:0007669"/>
    <property type="project" value="UniProtKB-KW"/>
</dbReference>
<keyword evidence="3" id="KW-1185">Reference proteome</keyword>
<comment type="caution">
    <text evidence="2">The sequence shown here is derived from an EMBL/GenBank/DDBJ whole genome shotgun (WGS) entry which is preliminary data.</text>
</comment>
<keyword evidence="2" id="KW-0689">Ribosomal protein</keyword>
<keyword evidence="2" id="KW-0687">Ribonucleoprotein</keyword>
<name>A0A5A7NYV6_STRAF</name>
<evidence type="ECO:0000256" key="1">
    <source>
        <dbReference type="SAM" id="MobiDB-lite"/>
    </source>
</evidence>
<sequence>MVRPEGNEPTRPCRVPPPEDPSKPAPGREEERRIELTDCLDHSHRRTAIGAILATLSREPKTPIIPHSQPEKARRCRGGVDDQRGGAPKAQESIRRDGANVLEEGRLR</sequence>
<feature type="region of interest" description="Disordered" evidence="1">
    <location>
        <begin position="1"/>
        <end position="31"/>
    </location>
</feature>
<dbReference type="AlphaFoldDB" id="A0A5A7NYV6"/>
<evidence type="ECO:0000313" key="3">
    <source>
        <dbReference type="Proteomes" id="UP000325081"/>
    </source>
</evidence>
<accession>A0A5A7NYV6</accession>
<gene>
    <name evidence="2" type="ORF">STAS_01322</name>
</gene>
<organism evidence="2 3">
    <name type="scientific">Striga asiatica</name>
    <name type="common">Asiatic witchweed</name>
    <name type="synonym">Buchnera asiatica</name>
    <dbReference type="NCBI Taxonomy" id="4170"/>
    <lineage>
        <taxon>Eukaryota</taxon>
        <taxon>Viridiplantae</taxon>
        <taxon>Streptophyta</taxon>
        <taxon>Embryophyta</taxon>
        <taxon>Tracheophyta</taxon>
        <taxon>Spermatophyta</taxon>
        <taxon>Magnoliopsida</taxon>
        <taxon>eudicotyledons</taxon>
        <taxon>Gunneridae</taxon>
        <taxon>Pentapetalae</taxon>
        <taxon>asterids</taxon>
        <taxon>lamiids</taxon>
        <taxon>Lamiales</taxon>
        <taxon>Orobanchaceae</taxon>
        <taxon>Buchnereae</taxon>
        <taxon>Striga</taxon>
    </lineage>
</organism>
<feature type="region of interest" description="Disordered" evidence="1">
    <location>
        <begin position="61"/>
        <end position="108"/>
    </location>
</feature>
<feature type="compositionally biased region" description="Basic and acidic residues" evidence="1">
    <location>
        <begin position="92"/>
        <end position="108"/>
    </location>
</feature>
<protein>
    <submittedName>
        <fullName evidence="2">Ribosomal protein S12/S23 family protein</fullName>
    </submittedName>
</protein>
<evidence type="ECO:0000313" key="2">
    <source>
        <dbReference type="EMBL" id="GER25725.1"/>
    </source>
</evidence>
<feature type="compositionally biased region" description="Basic and acidic residues" evidence="1">
    <location>
        <begin position="69"/>
        <end position="84"/>
    </location>
</feature>
<dbReference type="EMBL" id="BKCP01000447">
    <property type="protein sequence ID" value="GER25725.1"/>
    <property type="molecule type" value="Genomic_DNA"/>
</dbReference>
<feature type="compositionally biased region" description="Basic and acidic residues" evidence="1">
    <location>
        <begin position="20"/>
        <end position="31"/>
    </location>
</feature>